<organism evidence="1">
    <name type="scientific">Providencia rettgeri</name>
    <dbReference type="NCBI Taxonomy" id="587"/>
    <lineage>
        <taxon>Bacteria</taxon>
        <taxon>Pseudomonadati</taxon>
        <taxon>Pseudomonadota</taxon>
        <taxon>Gammaproteobacteria</taxon>
        <taxon>Enterobacterales</taxon>
        <taxon>Morganellaceae</taxon>
        <taxon>Providencia</taxon>
    </lineage>
</organism>
<evidence type="ECO:0000313" key="1">
    <source>
        <dbReference type="EMBL" id="AAM08087.1"/>
    </source>
</evidence>
<reference evidence="1" key="2">
    <citation type="journal article" date="2002" name="J. Bacteriol.">
        <title>R391: a conjugative integrating mosaic comprised of phage, plasmid, and transposon elements.</title>
        <authorList>
            <person name="Boeltner D."/>
            <person name="MacMahon C."/>
            <person name="Pembroke J.T."/>
            <person name="Strike P."/>
            <person name="Osborn A.M."/>
        </authorList>
    </citation>
    <scope>NUCLEOTIDE SEQUENCE</scope>
</reference>
<name>Q8RKZ3_PRORE</name>
<dbReference type="EMBL" id="AY090559">
    <property type="protein sequence ID" value="AAM08087.1"/>
    <property type="molecule type" value="Genomic_DNA"/>
</dbReference>
<proteinExistence type="predicted"/>
<reference evidence="1" key="3">
    <citation type="submission" date="2002-03" db="EMBL/GenBank/DDBJ databases">
        <authorList>
            <person name="Boeltner D."/>
            <person name="MacMahon C."/>
            <person name="Pembroke J.T."/>
            <person name="Strike P."/>
            <person name="Osborn A.M."/>
        </authorList>
    </citation>
    <scope>NUCLEOTIDE SEQUENCE</scope>
</reference>
<protein>
    <submittedName>
        <fullName evidence="1">Uncharacterized protein</fullName>
    </submittedName>
</protein>
<accession>Q8RKZ3</accession>
<sequence>MGIDTDYAPLNLWYLQYDLLPIKLAHFMLMRTKDKRIRTKNWLRIIYLTSTMFPYLAV</sequence>
<reference evidence="1" key="1">
    <citation type="journal article" date="2002" name="Cell. Mol. Life Sci.">
        <title>The role of conjugative transposons in the Enterobacteriaceae.</title>
        <authorList>
            <person name="Pembroke J.T."/>
            <person name="MacMahon C."/>
            <person name="McGrath B."/>
        </authorList>
    </citation>
    <scope>NUCLEOTIDE SEQUENCE</scope>
</reference>
<dbReference type="AlphaFoldDB" id="Q8RKZ3"/>